<dbReference type="PANTHER" id="PTHR28298">
    <property type="entry name" value="EISOSOME PROTEIN 1"/>
    <property type="match status" value="1"/>
</dbReference>
<feature type="compositionally biased region" description="Low complexity" evidence="2">
    <location>
        <begin position="674"/>
        <end position="692"/>
    </location>
</feature>
<dbReference type="OrthoDB" id="4070583at2759"/>
<evidence type="ECO:0000256" key="2">
    <source>
        <dbReference type="SAM" id="MobiDB-lite"/>
    </source>
</evidence>
<dbReference type="AlphaFoldDB" id="A0A1L0CUD5"/>
<feature type="compositionally biased region" description="Basic and acidic residues" evidence="2">
    <location>
        <begin position="398"/>
        <end position="409"/>
    </location>
</feature>
<feature type="compositionally biased region" description="Basic and acidic residues" evidence="2">
    <location>
        <begin position="695"/>
        <end position="718"/>
    </location>
</feature>
<feature type="region of interest" description="Disordered" evidence="2">
    <location>
        <begin position="133"/>
        <end position="156"/>
    </location>
</feature>
<name>A0A1L0CUD5_9ASCO</name>
<feature type="region of interest" description="Disordered" evidence="2">
    <location>
        <begin position="670"/>
        <end position="744"/>
    </location>
</feature>
<evidence type="ECO:0000313" key="4">
    <source>
        <dbReference type="Proteomes" id="UP000182334"/>
    </source>
</evidence>
<feature type="compositionally biased region" description="Basic and acidic residues" evidence="2">
    <location>
        <begin position="357"/>
        <end position="390"/>
    </location>
</feature>
<feature type="compositionally biased region" description="Basic and acidic residues" evidence="2">
    <location>
        <begin position="727"/>
        <end position="744"/>
    </location>
</feature>
<sequence length="744" mass="82658">MSIYQRNGQPLSQQALYQQKLRQGVYNSPGKPIVGVNSNASDAAALLAASSDLTVKPSYERLQAAPEAHNAALAARKEQINAWKREKEDPLADAAAASARTAEAVPRKLELGIPASYNKGSVYKVATSNSTSTMTSRVSPEKSVSKHGLASTSTTMTSQSLNIGKISQIADKNSLQLLNNRFNPENDYRSGIATQPAEFLTADQEKLAAQSAGRSLTMKHGAGYSDSVSLQKRTKTFQAADVVDATLLAAASAKAAERLNSIKLTDPSNLREQAQLYSKALATAQKNSEERLKNNKAGMIDLGGGLLLPIAEVDKLASLIVQPVLNDLNDKATAQRESDAKQKLKLAELLRLHQKSKVDDFNRKQKEKAERKQAEKDRIEANEGRKKNEDELYATYQGERHTEVDGKTEELKELEEKYAGEKEALLTEKQENEDAIHEEESGLIAERKEELEKMQAERDEELKPTLDELEVETGKLKDLTDSKNQLESEVASGEKLQEEYEAKIAELKEKLEQTKTDIETTTAELEETTGKRENLDKEVEELHTNKATEDENAEKTHKELDEQLNQLEKEKEEHTTSKAAQKKEILLEIDEQVKDEHKINKELPEHLQLEVPETKFRDTGSLFTVEQKPEKIVEEKAVEQPKPKETVAAKVEPVSASPKKGFRSRINSIKKAFKTPQSAQPAAKPAPATVASTLKKKEVEEEPKKLESNTSANKEKSSELSNYEEEISIKDDRSKKGGLFKEEI</sequence>
<feature type="region of interest" description="Disordered" evidence="2">
    <location>
        <begin position="473"/>
        <end position="494"/>
    </location>
</feature>
<dbReference type="Pfam" id="PF12757">
    <property type="entry name" value="Eisosome1"/>
    <property type="match status" value="1"/>
</dbReference>
<dbReference type="EMBL" id="LT635756">
    <property type="protein sequence ID" value="SGZ46607.1"/>
    <property type="molecule type" value="Genomic_DNA"/>
</dbReference>
<dbReference type="GO" id="GO:0070941">
    <property type="term" value="P:eisosome assembly"/>
    <property type="evidence" value="ECO:0007669"/>
    <property type="project" value="TreeGrafter"/>
</dbReference>
<feature type="compositionally biased region" description="Basic and acidic residues" evidence="2">
    <location>
        <begin position="528"/>
        <end position="583"/>
    </location>
</feature>
<organism evidence="3 4">
    <name type="scientific">Sungouiella intermedia</name>
    <dbReference type="NCBI Taxonomy" id="45354"/>
    <lineage>
        <taxon>Eukaryota</taxon>
        <taxon>Fungi</taxon>
        <taxon>Dikarya</taxon>
        <taxon>Ascomycota</taxon>
        <taxon>Saccharomycotina</taxon>
        <taxon>Pichiomycetes</taxon>
        <taxon>Metschnikowiaceae</taxon>
        <taxon>Sungouiella</taxon>
    </lineage>
</organism>
<evidence type="ECO:0000313" key="3">
    <source>
        <dbReference type="EMBL" id="SGZ46607.1"/>
    </source>
</evidence>
<accession>A0A1L0CUD5</accession>
<feature type="region of interest" description="Disordered" evidence="2">
    <location>
        <begin position="425"/>
        <end position="444"/>
    </location>
</feature>
<feature type="region of interest" description="Disordered" evidence="2">
    <location>
        <begin position="357"/>
        <end position="409"/>
    </location>
</feature>
<protein>
    <submittedName>
        <fullName evidence="3">CIC11C00000004289</fullName>
    </submittedName>
</protein>
<dbReference type="Proteomes" id="UP000182334">
    <property type="component" value="Chromosome I"/>
</dbReference>
<evidence type="ECO:0000256" key="1">
    <source>
        <dbReference type="ARBA" id="ARBA00008528"/>
    </source>
</evidence>
<proteinExistence type="inferred from homology"/>
<gene>
    <name evidence="3" type="ORF">SAMEA4029010_CIC11G00000004289</name>
</gene>
<reference evidence="3 4" key="1">
    <citation type="submission" date="2016-10" db="EMBL/GenBank/DDBJ databases">
        <authorList>
            <person name="de Groot N.N."/>
        </authorList>
    </citation>
    <scope>NUCLEOTIDE SEQUENCE [LARGE SCALE GENOMIC DNA]</scope>
    <source>
        <strain evidence="3 4">CBS 141442</strain>
    </source>
</reference>
<keyword evidence="4" id="KW-1185">Reference proteome</keyword>
<dbReference type="PANTHER" id="PTHR28298:SF1">
    <property type="entry name" value="EISOSOME PROTEIN 1"/>
    <property type="match status" value="1"/>
</dbReference>
<feature type="compositionally biased region" description="Basic and acidic residues" evidence="2">
    <location>
        <begin position="473"/>
        <end position="486"/>
    </location>
</feature>
<feature type="region of interest" description="Disordered" evidence="2">
    <location>
        <begin position="515"/>
        <end position="583"/>
    </location>
</feature>
<comment type="similarity">
    <text evidence="1">Belongs to the EIS1 family.</text>
</comment>
<dbReference type="InterPro" id="IPR024527">
    <property type="entry name" value="Eisosome1"/>
</dbReference>
<dbReference type="STRING" id="45354.A0A1L0CUD5"/>